<dbReference type="SUPFAM" id="SSF140453">
    <property type="entry name" value="EsxAB dimer-like"/>
    <property type="match status" value="1"/>
</dbReference>
<dbReference type="InterPro" id="IPR036689">
    <property type="entry name" value="ESAT-6-like_sf"/>
</dbReference>
<keyword evidence="2" id="KW-1185">Reference proteome</keyword>
<sequence>MPTYHEILTTDLTTLTTAAQHWDDVAEGFQTQEKTYRRDVHGISLGPTWQGLSAGAANARFDVTLKEFQKAQTEAKAIASLFRDAHTQFVDLRKKLESARDDAVAAGMKVSDQGLVSYDTGKLSQGDRQALAHDPDYQESVRKSVASWQAHLDQCVKNVDDADKGVEVAFQAVAVDSDTGDGTFNGFNGKAQGDIEKYEAAEAEDIAKRVDAGKASAADYKELQRLFRDNSGDKAFSETVLDGLGAKGTLQLSNSLDSLAHYEDKKNGSQYLDIQKGLATTLATATKDPSTPFYKEFREDMRKAGTEQFKVDGLSPIPDEKVRGYQSLVTLMQQGNGYDGQFLTDTANDIRHAEEAYAAKGNTESVWGLRDKFSGKDRGWFANDPLDGVLGIMSHDPKTSTAYLDPSHNDNLDYLLHGRNWDTVVDHFATPPGGTTTGLPVMAEDGDVRQGFGALLETATTGEAPGSYHPAGHHTEPQARILQHTIDTLNTANQAQELPKNLTVPLAHIMTSYTADTHEINAQSDSRFEISPGTPGSAWSDANGAHITVARDHLTKLMRGIADDPTAFGHLYGAEQEHAHDVLEALPQDAGKTQISNRISDCSRAMGAYDGVRADIIFDERFNKTQWAADFNHGISSSLSTALMFNPVADLSPVGDAATRAVDVWTYESNKEHTAEANLKATDDNVKLYAAGQHDVEKMVRMWGHSRGHEIDSEWTKQWVHTGQGDYDYGRDRALDVLRADR</sequence>
<evidence type="ECO:0008006" key="3">
    <source>
        <dbReference type="Google" id="ProtNLM"/>
    </source>
</evidence>
<dbReference type="AlphaFoldDB" id="A0A7W9PTZ8"/>
<evidence type="ECO:0000313" key="1">
    <source>
        <dbReference type="EMBL" id="MBB5927282.1"/>
    </source>
</evidence>
<name>A0A7W9PTZ8_9ACTN</name>
<dbReference type="RefSeq" id="WP_184964740.1">
    <property type="nucleotide sequence ID" value="NZ_BAAAWF010000095.1"/>
</dbReference>
<accession>A0A7W9PTZ8</accession>
<proteinExistence type="predicted"/>
<evidence type="ECO:0000313" key="2">
    <source>
        <dbReference type="Proteomes" id="UP000585836"/>
    </source>
</evidence>
<dbReference type="Proteomes" id="UP000585836">
    <property type="component" value="Unassembled WGS sequence"/>
</dbReference>
<organism evidence="1 2">
    <name type="scientific">Streptomyces echinatus</name>
    <dbReference type="NCBI Taxonomy" id="67293"/>
    <lineage>
        <taxon>Bacteria</taxon>
        <taxon>Bacillati</taxon>
        <taxon>Actinomycetota</taxon>
        <taxon>Actinomycetes</taxon>
        <taxon>Kitasatosporales</taxon>
        <taxon>Streptomycetaceae</taxon>
        <taxon>Streptomyces</taxon>
    </lineage>
</organism>
<dbReference type="EMBL" id="JACHJK010000004">
    <property type="protein sequence ID" value="MBB5927282.1"/>
    <property type="molecule type" value="Genomic_DNA"/>
</dbReference>
<protein>
    <recommendedName>
        <fullName evidence="3">AG2 protein</fullName>
    </recommendedName>
</protein>
<reference evidence="1 2" key="1">
    <citation type="submission" date="2020-08" db="EMBL/GenBank/DDBJ databases">
        <title>Genomic Encyclopedia of Type Strains, Phase III (KMG-III): the genomes of soil and plant-associated and newly described type strains.</title>
        <authorList>
            <person name="Whitman W."/>
        </authorList>
    </citation>
    <scope>NUCLEOTIDE SEQUENCE [LARGE SCALE GENOMIC DNA]</scope>
    <source>
        <strain evidence="1 2">CECT 3313</strain>
    </source>
</reference>
<comment type="caution">
    <text evidence="1">The sequence shown here is derived from an EMBL/GenBank/DDBJ whole genome shotgun (WGS) entry which is preliminary data.</text>
</comment>
<gene>
    <name evidence="1" type="ORF">FHS34_002740</name>
</gene>